<comment type="caution">
    <text evidence="1">The sequence shown here is derived from an EMBL/GenBank/DDBJ whole genome shotgun (WGS) entry which is preliminary data.</text>
</comment>
<keyword evidence="2" id="KW-1185">Reference proteome</keyword>
<organism evidence="1 2">
    <name type="scientific">Naganishia onofrii</name>
    <dbReference type="NCBI Taxonomy" id="1851511"/>
    <lineage>
        <taxon>Eukaryota</taxon>
        <taxon>Fungi</taxon>
        <taxon>Dikarya</taxon>
        <taxon>Basidiomycota</taxon>
        <taxon>Agaricomycotina</taxon>
        <taxon>Tremellomycetes</taxon>
        <taxon>Filobasidiales</taxon>
        <taxon>Filobasidiaceae</taxon>
        <taxon>Naganishia</taxon>
    </lineage>
</organism>
<gene>
    <name evidence="1" type="ORF">QFC24_005750</name>
</gene>
<evidence type="ECO:0000313" key="1">
    <source>
        <dbReference type="EMBL" id="KAJ9119279.1"/>
    </source>
</evidence>
<reference evidence="1" key="1">
    <citation type="submission" date="2023-04" db="EMBL/GenBank/DDBJ databases">
        <title>Draft Genome sequencing of Naganishia species isolated from polar environments using Oxford Nanopore Technology.</title>
        <authorList>
            <person name="Leo P."/>
            <person name="Venkateswaran K."/>
        </authorList>
    </citation>
    <scope>NUCLEOTIDE SEQUENCE</scope>
    <source>
        <strain evidence="1">DBVPG 5303</strain>
    </source>
</reference>
<sequence>MALLEDADNYDRFLEVHLNIQDQWATTPYDKTTSLLFACNPDLRQTIITHLVHLYSHSTPVLDRYAVVQEVLELSKDAATRSMFILRSVVQLLAQHSVHPWTATLNPWQSHLIQHYERLAPFPLSASSEEEVIEEIWGREWPLVIQLRTRSRHHKIYELATWCRTLGINLTQLATDLRPHLTEEGIVQMFAVNLMRQQYQHLSNKILRLATSQGGIESLDRPKMVELISWDQLGQRNQPAAFLFRRPSHLNRGSAAFEEMFPPSGLRKCNEAEYLEREAQFVSFGEDDDRRSSPELTIMPNTKPGPSRTVDIKPKIPTENIIDLSGLTDSEPSSPQRHPKYWSPPPSRSPSPASLEIVKTHGWTALAVIKKEPELEQNWDSEDEVEEVSRNQHSQSTDGVLSALIGISGELDADIKSTSPETQPVRESSTCPNPRSPNPRDLHLPLANSPTTHMDSNDGEIDQIDVEPASLSAVSERKPDTPGTPVNRSPVLPLDLPPPFPTPAVASIESKDSQKASKRTADAMLSGTPEAESAKRVKEAEEPATPLSETIQALLPESPLSTAATDTQNPNDTEQAQLEDDEDGGAEEVKRFERAWTVDSEVWADILRSDSDAEADDVKPVIPQEPLNTGLVQHLNGEEPYLEDERAESGEKEALQEERAGSHHRLTDIPRFENLTDTENVKQIVQELRPSENPSLKVPALVVADETAEHSRPQAVRGLHRANVAIDVVRRQLTKVHVGSQLYLRIGRNGKGSYDVHQDVREETRNLASIRATPEIHADITQFFETIASSLLDYASTLEIGEEISLKITRASFDRYEWSTNVQEIGANDSAVRQDVSQGS</sequence>
<accession>A0ACC2X7F5</accession>
<dbReference type="EMBL" id="JASBWV010000025">
    <property type="protein sequence ID" value="KAJ9119279.1"/>
    <property type="molecule type" value="Genomic_DNA"/>
</dbReference>
<protein>
    <submittedName>
        <fullName evidence="1">Uncharacterized protein</fullName>
    </submittedName>
</protein>
<dbReference type="Proteomes" id="UP001234202">
    <property type="component" value="Unassembled WGS sequence"/>
</dbReference>
<evidence type="ECO:0000313" key="2">
    <source>
        <dbReference type="Proteomes" id="UP001234202"/>
    </source>
</evidence>
<proteinExistence type="predicted"/>
<name>A0ACC2X7F5_9TREE</name>